<evidence type="ECO:0000313" key="1">
    <source>
        <dbReference type="EMBL" id="PLC59425.1"/>
    </source>
</evidence>
<organism evidence="1 2">
    <name type="scientific">Photobacterium carnosum</name>
    <dbReference type="NCBI Taxonomy" id="2023717"/>
    <lineage>
        <taxon>Bacteria</taxon>
        <taxon>Pseudomonadati</taxon>
        <taxon>Pseudomonadota</taxon>
        <taxon>Gammaproteobacteria</taxon>
        <taxon>Vibrionales</taxon>
        <taxon>Vibrionaceae</taxon>
        <taxon>Photobacterium</taxon>
    </lineage>
</organism>
<keyword evidence="2" id="KW-1185">Reference proteome</keyword>
<sequence>MQDVSSLYFNGYKCNVNGKDKLWYIAFDSRGVHTFYSDPETLDSLIYYHKSYAEFIKPHVNSMDLILKYVDKKISEKVKKGYVLENATASYDIPTNSFI</sequence>
<name>A0A2N4UWQ5_9GAMM</name>
<protein>
    <submittedName>
        <fullName evidence="1">Uncharacterized protein</fullName>
    </submittedName>
</protein>
<gene>
    <name evidence="1" type="ORF">CIK00_03905</name>
</gene>
<reference evidence="1 2" key="1">
    <citation type="journal article" date="2018" name="Syst. Appl. Microbiol.">
        <title>Photobacterium carnosum sp. nov., isolated from spoiled modified atmosphere packaged poultry meat.</title>
        <authorList>
            <person name="Hilgarth M."/>
            <person name="Fuertes S."/>
            <person name="Ehrmann M."/>
            <person name="Vogel R.F."/>
        </authorList>
    </citation>
    <scope>NUCLEOTIDE SEQUENCE [LARGE SCALE GENOMIC DNA]</scope>
    <source>
        <strain evidence="1 2">TMW 2.2021</strain>
    </source>
</reference>
<dbReference type="EMBL" id="NPIB01000002">
    <property type="protein sequence ID" value="PLC59425.1"/>
    <property type="molecule type" value="Genomic_DNA"/>
</dbReference>
<proteinExistence type="predicted"/>
<dbReference type="Proteomes" id="UP000234420">
    <property type="component" value="Unassembled WGS sequence"/>
</dbReference>
<accession>A0A2N4UWQ5</accession>
<dbReference type="AlphaFoldDB" id="A0A2N4UWQ5"/>
<comment type="caution">
    <text evidence="1">The sequence shown here is derived from an EMBL/GenBank/DDBJ whole genome shotgun (WGS) entry which is preliminary data.</text>
</comment>
<evidence type="ECO:0000313" key="2">
    <source>
        <dbReference type="Proteomes" id="UP000234420"/>
    </source>
</evidence>